<dbReference type="InterPro" id="IPR005829">
    <property type="entry name" value="Sugar_transporter_CS"/>
</dbReference>
<dbReference type="AlphaFoldDB" id="A0A9P1H0D4"/>
<evidence type="ECO:0000313" key="8">
    <source>
        <dbReference type="EMBL" id="CAI4213649.1"/>
    </source>
</evidence>
<feature type="domain" description="Major facilitator superfamily (MFS) profile" evidence="7">
    <location>
        <begin position="1"/>
        <end position="378"/>
    </location>
</feature>
<dbReference type="PANTHER" id="PTHR48022">
    <property type="entry name" value="PLASTIDIC GLUCOSE TRANSPORTER 4"/>
    <property type="match status" value="1"/>
</dbReference>
<feature type="transmembrane region" description="Helical" evidence="6">
    <location>
        <begin position="188"/>
        <end position="210"/>
    </location>
</feature>
<evidence type="ECO:0000256" key="2">
    <source>
        <dbReference type="ARBA" id="ARBA00010992"/>
    </source>
</evidence>
<gene>
    <name evidence="8" type="ORF">PPNO1_LOCUS3393</name>
</gene>
<comment type="similarity">
    <text evidence="2">Belongs to the major facilitator superfamily. Sugar transporter (TC 2.A.1.1) family.</text>
</comment>
<keyword evidence="3 6" id="KW-0812">Transmembrane</keyword>
<evidence type="ECO:0000256" key="5">
    <source>
        <dbReference type="ARBA" id="ARBA00023136"/>
    </source>
</evidence>
<feature type="transmembrane region" description="Helical" evidence="6">
    <location>
        <begin position="103"/>
        <end position="124"/>
    </location>
</feature>
<evidence type="ECO:0000256" key="1">
    <source>
        <dbReference type="ARBA" id="ARBA00004141"/>
    </source>
</evidence>
<keyword evidence="9" id="KW-1185">Reference proteome</keyword>
<dbReference type="InterPro" id="IPR050360">
    <property type="entry name" value="MFS_Sugar_Transporters"/>
</dbReference>
<sequence length="433" mass="47440">MDPIDIAANEERKKLAYKNRWRTIFSNPKILVIAFFASFGGFEYGYQQGVLGQSLVMYRFKDHFPSVVQSSSATGWLTSVLQLGGIVGSLSAGVLGEVFSRKYTMFSACCWVVLGSYLYCGATYHNPAMLYAGRFFTGLGVGTFSGVGALSGPVLPALGDGEQVSLWRREMAQYYNIIRTRDNLKRVATAWLVMFFQQWSGIDAIIYYAANVFESLGLTGGTTALLATGVTGVVFFVSTLPAMAIIDKVGRKPMLYVGSVVMLVSMVIAGVIVAKFRHDWVSHAAAGWVAVTFIWIYVGAFGATWGPVSWTLVSEIFPLSIRAKGASIGASSNWLNNFAVAFFVPPMLEAWAWGTYIFFAVFLAAGIAWVWYFLPETKGATLEEMDRVFGSKVGEEDARMLAQARRDVGLDQRLEKTLAEDTAEQDGTSVEKA</sequence>
<comment type="subcellular location">
    <subcellularLocation>
        <location evidence="1">Membrane</location>
        <topology evidence="1">Multi-pass membrane protein</topology>
    </subcellularLocation>
</comment>
<feature type="transmembrane region" description="Helical" evidence="6">
    <location>
        <begin position="136"/>
        <end position="159"/>
    </location>
</feature>
<dbReference type="InterPro" id="IPR005828">
    <property type="entry name" value="MFS_sugar_transport-like"/>
</dbReference>
<evidence type="ECO:0000313" key="9">
    <source>
        <dbReference type="Proteomes" id="UP000838763"/>
    </source>
</evidence>
<feature type="transmembrane region" description="Helical" evidence="6">
    <location>
        <begin position="350"/>
        <end position="374"/>
    </location>
</feature>
<protein>
    <recommendedName>
        <fullName evidence="7">Major facilitator superfamily (MFS) profile domain-containing protein</fullName>
    </recommendedName>
</protein>
<proteinExistence type="inferred from homology"/>
<feature type="transmembrane region" description="Helical" evidence="6">
    <location>
        <begin position="286"/>
        <end position="313"/>
    </location>
</feature>
<name>A0A9P1H0D4_9PEZI</name>
<dbReference type="GO" id="GO:0016020">
    <property type="term" value="C:membrane"/>
    <property type="evidence" value="ECO:0007669"/>
    <property type="project" value="UniProtKB-SubCell"/>
</dbReference>
<feature type="transmembrane region" description="Helical" evidence="6">
    <location>
        <begin position="253"/>
        <end position="274"/>
    </location>
</feature>
<dbReference type="InterPro" id="IPR036259">
    <property type="entry name" value="MFS_trans_sf"/>
</dbReference>
<feature type="transmembrane region" description="Helical" evidence="6">
    <location>
        <begin position="325"/>
        <end position="344"/>
    </location>
</feature>
<dbReference type="Proteomes" id="UP000838763">
    <property type="component" value="Unassembled WGS sequence"/>
</dbReference>
<evidence type="ECO:0000256" key="4">
    <source>
        <dbReference type="ARBA" id="ARBA00022989"/>
    </source>
</evidence>
<dbReference type="OrthoDB" id="8120565at2759"/>
<dbReference type="InterPro" id="IPR020846">
    <property type="entry name" value="MFS_dom"/>
</dbReference>
<dbReference type="PROSITE" id="PS50850">
    <property type="entry name" value="MFS"/>
    <property type="match status" value="1"/>
</dbReference>
<comment type="caution">
    <text evidence="8">The sequence shown here is derived from an EMBL/GenBank/DDBJ whole genome shotgun (WGS) entry which is preliminary data.</text>
</comment>
<organism evidence="8 9">
    <name type="scientific">Parascedosporium putredinis</name>
    <dbReference type="NCBI Taxonomy" id="1442378"/>
    <lineage>
        <taxon>Eukaryota</taxon>
        <taxon>Fungi</taxon>
        <taxon>Dikarya</taxon>
        <taxon>Ascomycota</taxon>
        <taxon>Pezizomycotina</taxon>
        <taxon>Sordariomycetes</taxon>
        <taxon>Hypocreomycetidae</taxon>
        <taxon>Microascales</taxon>
        <taxon>Microascaceae</taxon>
        <taxon>Parascedosporium</taxon>
    </lineage>
</organism>
<evidence type="ECO:0000259" key="7">
    <source>
        <dbReference type="PROSITE" id="PS50850"/>
    </source>
</evidence>
<feature type="transmembrane region" description="Helical" evidence="6">
    <location>
        <begin position="76"/>
        <end position="96"/>
    </location>
</feature>
<feature type="transmembrane region" description="Helical" evidence="6">
    <location>
        <begin position="222"/>
        <end position="246"/>
    </location>
</feature>
<dbReference type="Pfam" id="PF00083">
    <property type="entry name" value="Sugar_tr"/>
    <property type="match status" value="2"/>
</dbReference>
<reference evidence="8" key="1">
    <citation type="submission" date="2022-11" db="EMBL/GenBank/DDBJ databases">
        <authorList>
            <person name="Scott C."/>
            <person name="Bruce N."/>
        </authorList>
    </citation>
    <scope>NUCLEOTIDE SEQUENCE</scope>
</reference>
<evidence type="ECO:0000256" key="3">
    <source>
        <dbReference type="ARBA" id="ARBA00022692"/>
    </source>
</evidence>
<keyword evidence="4 6" id="KW-1133">Transmembrane helix</keyword>
<dbReference type="Gene3D" id="1.20.1250.20">
    <property type="entry name" value="MFS general substrate transporter like domains"/>
    <property type="match status" value="2"/>
</dbReference>
<evidence type="ECO:0000256" key="6">
    <source>
        <dbReference type="SAM" id="Phobius"/>
    </source>
</evidence>
<accession>A0A9P1H0D4</accession>
<dbReference type="GO" id="GO:0005351">
    <property type="term" value="F:carbohydrate:proton symporter activity"/>
    <property type="evidence" value="ECO:0007669"/>
    <property type="project" value="TreeGrafter"/>
</dbReference>
<dbReference type="EMBL" id="CALLCH030000008">
    <property type="protein sequence ID" value="CAI4213649.1"/>
    <property type="molecule type" value="Genomic_DNA"/>
</dbReference>
<dbReference type="SUPFAM" id="SSF103473">
    <property type="entry name" value="MFS general substrate transporter"/>
    <property type="match status" value="1"/>
</dbReference>
<keyword evidence="5 6" id="KW-0472">Membrane</keyword>
<dbReference type="PROSITE" id="PS00216">
    <property type="entry name" value="SUGAR_TRANSPORT_1"/>
    <property type="match status" value="1"/>
</dbReference>
<dbReference type="PANTHER" id="PTHR48022:SF67">
    <property type="entry name" value="QUINATE TRANSPORTER, PUTATIVE (AFU_ORTHOLOGUE AFUA_4G14670)-RELATED"/>
    <property type="match status" value="1"/>
</dbReference>
<feature type="transmembrane region" description="Helical" evidence="6">
    <location>
        <begin position="21"/>
        <end position="42"/>
    </location>
</feature>